<dbReference type="PANTHER" id="PTHR35408">
    <property type="entry name" value="CHROMOSOME 15, WHOLE GENOME SHOTGUN SEQUENCE"/>
    <property type="match status" value="1"/>
</dbReference>
<feature type="transmembrane region" description="Helical" evidence="2">
    <location>
        <begin position="279"/>
        <end position="297"/>
    </location>
</feature>
<reference evidence="5" key="1">
    <citation type="submission" date="2020-01" db="EMBL/GenBank/DDBJ databases">
        <authorList>
            <consortium name="DOE Joint Genome Institute"/>
            <person name="Haridas S."/>
            <person name="Albert R."/>
            <person name="Binder M."/>
            <person name="Bloem J."/>
            <person name="Labutti K."/>
            <person name="Salamov A."/>
            <person name="Andreopoulos B."/>
            <person name="Baker S.E."/>
            <person name="Barry K."/>
            <person name="Bills G."/>
            <person name="Bluhm B.H."/>
            <person name="Cannon C."/>
            <person name="Castanera R."/>
            <person name="Culley D.E."/>
            <person name="Daum C."/>
            <person name="Ezra D."/>
            <person name="Gonzalez J.B."/>
            <person name="Henrissat B."/>
            <person name="Kuo A."/>
            <person name="Liang C."/>
            <person name="Lipzen A."/>
            <person name="Lutzoni F."/>
            <person name="Magnuson J."/>
            <person name="Mondo S."/>
            <person name="Nolan M."/>
            <person name="Ohm R."/>
            <person name="Pangilinan J."/>
            <person name="Park H.-J."/>
            <person name="Ramirez L."/>
            <person name="Alfaro M."/>
            <person name="Sun H."/>
            <person name="Tritt A."/>
            <person name="Yoshinaga Y."/>
            <person name="Zwiers L.-H."/>
            <person name="Turgeon B.G."/>
            <person name="Goodwin S.B."/>
            <person name="Spatafora J.W."/>
            <person name="Crous P.W."/>
            <person name="Grigoriev I.V."/>
        </authorList>
    </citation>
    <scope>NUCLEOTIDE SEQUENCE</scope>
    <source>
        <strain evidence="5">P77</strain>
    </source>
</reference>
<feature type="transmembrane region" description="Helical" evidence="2">
    <location>
        <begin position="309"/>
        <end position="329"/>
    </location>
</feature>
<keyword evidence="2" id="KW-0812">Transmembrane</keyword>
<evidence type="ECO:0000259" key="4">
    <source>
        <dbReference type="Pfam" id="PF25550"/>
    </source>
</evidence>
<evidence type="ECO:0000313" key="5">
    <source>
        <dbReference type="EMBL" id="KAF1837671.1"/>
    </source>
</evidence>
<evidence type="ECO:0000256" key="1">
    <source>
        <dbReference type="SAM" id="MobiDB-lite"/>
    </source>
</evidence>
<organism evidence="5 6">
    <name type="scientific">Decorospora gaudefroyi</name>
    <dbReference type="NCBI Taxonomy" id="184978"/>
    <lineage>
        <taxon>Eukaryota</taxon>
        <taxon>Fungi</taxon>
        <taxon>Dikarya</taxon>
        <taxon>Ascomycota</taxon>
        <taxon>Pezizomycotina</taxon>
        <taxon>Dothideomycetes</taxon>
        <taxon>Pleosporomycetidae</taxon>
        <taxon>Pleosporales</taxon>
        <taxon>Pleosporineae</taxon>
        <taxon>Pleosporaceae</taxon>
        <taxon>Decorospora</taxon>
    </lineage>
</organism>
<feature type="compositionally biased region" description="Polar residues" evidence="1">
    <location>
        <begin position="58"/>
        <end position="80"/>
    </location>
</feature>
<feature type="compositionally biased region" description="Basic and acidic residues" evidence="1">
    <location>
        <begin position="8"/>
        <end position="24"/>
    </location>
</feature>
<sequence>MGLSNIFSKKEGSGLGSKSEKSEPKPLNPLAPKPKVNPSDASVGSGAPASFTPLQLRGSRTPSSNSSHTGEPNRSSTTGSDAIRDIKAEILANWLHTKQEERVWTFGAPGEGVFMKKSKGSYACAPYEVLNDGTSLYRSVTELNVRCAMTVNTRVIKYILERTHLPYVQIQSGLRLQVIPDFEALPYCQRGQSAAFIASRGMLVVWQDDPKLLLERAEFIINALMRMMCGAEYGYSADDEMEKVLGKNPMVDIQDYDDIFDTGNGQDEKPRELKMWQSAYCGMSILLLTTAIGSGWRQIAIQQIQDPNWLRLLFIVCLPAQVWLSLFFFQAVVGNMAQIFGPTDQMKENSRYYSGKAPKRIHRDTFGGPLPHVTVQMPVYKEGLQTVIEPTVRSVKQAISTYELQGGTANLFVNDDGMQLLSAEQAQERQEFYDEHSIGWVARPRHDPKAEHGSKPFVRQGKFKKASNMNYALAMSCRVEELLAASDRQEGWTQLDENNIYKESMEVAMSERAGESWADGNIRVGDYILLIDSDTRVPSDCLLEAVSEMEQCPEVAILQYSSGVMNVTDNFFEKGITFFTNMIYTMIRFAVAGGDVAPFVGHNAILRWSAVQEVAFQKGEDEYQKFWSEETVSEDFDMSLRLQSEGYTIRLASYKGDGFKEGVSLTVYDELARWEKYAYGCNELIFNPFIYWPTRGPLTRLFRTFIVSNMPLASKITIMAYIGTYYALGSSWALTMLNYFLIGFFNGWLDHYYINSFRVYFAIVLVFTVLGNFALAVLRYRIKEGTILGGLFTNLKWIPLLTIFLGGISLHVSQALFCHFFSIPLEWGATSKESESVSFFLAISRVLRRFKWSFMFCFGMTGCMLAMAFALQEDWRITELIAVWPMGTVVVNHFLLPIVLNPQLMTFTW</sequence>
<feature type="transmembrane region" description="Helical" evidence="2">
    <location>
        <begin position="852"/>
        <end position="871"/>
    </location>
</feature>
<dbReference type="PANTHER" id="PTHR35408:SF3">
    <property type="entry name" value="GLYCOSYLTRANSFERASE 2-LIKE DOMAIN-CONTAINING PROTEIN"/>
    <property type="match status" value="1"/>
</dbReference>
<accession>A0A6A5KQY2</accession>
<feature type="domain" description="DUF7928" evidence="4">
    <location>
        <begin position="87"/>
        <end position="232"/>
    </location>
</feature>
<dbReference type="InterPro" id="IPR001173">
    <property type="entry name" value="Glyco_trans_2-like"/>
</dbReference>
<feature type="region of interest" description="Disordered" evidence="1">
    <location>
        <begin position="1"/>
        <end position="81"/>
    </location>
</feature>
<gene>
    <name evidence="5" type="ORF">BDW02DRAFT_107269</name>
</gene>
<feature type="transmembrane region" description="Helical" evidence="2">
    <location>
        <begin position="757"/>
        <end position="778"/>
    </location>
</feature>
<dbReference type="InterPro" id="IPR057688">
    <property type="entry name" value="DUF7928"/>
</dbReference>
<evidence type="ECO:0000313" key="6">
    <source>
        <dbReference type="Proteomes" id="UP000800040"/>
    </source>
</evidence>
<dbReference type="AlphaFoldDB" id="A0A6A5KQY2"/>
<protein>
    <submittedName>
        <fullName evidence="5">Uncharacterized protein</fullName>
    </submittedName>
</protein>
<dbReference type="Proteomes" id="UP000800040">
    <property type="component" value="Unassembled WGS sequence"/>
</dbReference>
<dbReference type="Gene3D" id="3.90.550.10">
    <property type="entry name" value="Spore Coat Polysaccharide Biosynthesis Protein SpsA, Chain A"/>
    <property type="match status" value="1"/>
</dbReference>
<keyword evidence="2" id="KW-1133">Transmembrane helix</keyword>
<dbReference type="Pfam" id="PF13632">
    <property type="entry name" value="Glyco_trans_2_3"/>
    <property type="match status" value="1"/>
</dbReference>
<evidence type="ECO:0000256" key="2">
    <source>
        <dbReference type="SAM" id="Phobius"/>
    </source>
</evidence>
<dbReference type="SUPFAM" id="SSF53448">
    <property type="entry name" value="Nucleotide-diphospho-sugar transferases"/>
    <property type="match status" value="1"/>
</dbReference>
<dbReference type="InterPro" id="IPR029044">
    <property type="entry name" value="Nucleotide-diphossugar_trans"/>
</dbReference>
<feature type="transmembrane region" description="Helical" evidence="2">
    <location>
        <begin position="725"/>
        <end position="745"/>
    </location>
</feature>
<dbReference type="EMBL" id="ML975259">
    <property type="protein sequence ID" value="KAF1837671.1"/>
    <property type="molecule type" value="Genomic_DNA"/>
</dbReference>
<name>A0A6A5KQY2_9PLEO</name>
<dbReference type="Pfam" id="PF25550">
    <property type="entry name" value="DUF7928"/>
    <property type="match status" value="1"/>
</dbReference>
<feature type="transmembrane region" description="Helical" evidence="2">
    <location>
        <begin position="798"/>
        <end position="822"/>
    </location>
</feature>
<proteinExistence type="predicted"/>
<keyword evidence="2" id="KW-0472">Membrane</keyword>
<keyword evidence="6" id="KW-1185">Reference proteome</keyword>
<feature type="domain" description="Glycosyltransferase 2-like" evidence="3">
    <location>
        <begin position="527"/>
        <end position="742"/>
    </location>
</feature>
<feature type="transmembrane region" description="Helical" evidence="2">
    <location>
        <begin position="880"/>
        <end position="900"/>
    </location>
</feature>
<dbReference type="OrthoDB" id="38531at2759"/>
<evidence type="ECO:0000259" key="3">
    <source>
        <dbReference type="Pfam" id="PF13632"/>
    </source>
</evidence>